<keyword evidence="3" id="KW-1185">Reference proteome</keyword>
<evidence type="ECO:0000313" key="3">
    <source>
        <dbReference type="Proteomes" id="UP000193144"/>
    </source>
</evidence>
<evidence type="ECO:0000256" key="1">
    <source>
        <dbReference type="SAM" id="Phobius"/>
    </source>
</evidence>
<keyword evidence="1" id="KW-0812">Transmembrane</keyword>
<reference evidence="2 3" key="1">
    <citation type="submission" date="2016-07" db="EMBL/GenBank/DDBJ databases">
        <title>Pervasive Adenine N6-methylation of Active Genes in Fungi.</title>
        <authorList>
            <consortium name="DOE Joint Genome Institute"/>
            <person name="Mondo S.J."/>
            <person name="Dannebaum R.O."/>
            <person name="Kuo R.C."/>
            <person name="Labutti K."/>
            <person name="Haridas S."/>
            <person name="Kuo A."/>
            <person name="Salamov A."/>
            <person name="Ahrendt S.R."/>
            <person name="Lipzen A."/>
            <person name="Sullivan W."/>
            <person name="Andreopoulos W.B."/>
            <person name="Clum A."/>
            <person name="Lindquist E."/>
            <person name="Daum C."/>
            <person name="Ramamoorthy G.K."/>
            <person name="Gryganskyi A."/>
            <person name="Culley D."/>
            <person name="Magnuson J.K."/>
            <person name="James T.Y."/>
            <person name="O'Malley M.A."/>
            <person name="Stajich J.E."/>
            <person name="Spatafora J.W."/>
            <person name="Visel A."/>
            <person name="Grigoriev I.V."/>
        </authorList>
    </citation>
    <scope>NUCLEOTIDE SEQUENCE [LARGE SCALE GENOMIC DNA]</scope>
    <source>
        <strain evidence="2 3">CBS 115471</strain>
    </source>
</reference>
<dbReference type="OrthoDB" id="3540210at2759"/>
<accession>A0A1Y1YLR8</accession>
<gene>
    <name evidence="2" type="ORF">BCR34DRAFT_142046</name>
</gene>
<protein>
    <submittedName>
        <fullName evidence="2">Uncharacterized protein</fullName>
    </submittedName>
</protein>
<organism evidence="2 3">
    <name type="scientific">Clohesyomyces aquaticus</name>
    <dbReference type="NCBI Taxonomy" id="1231657"/>
    <lineage>
        <taxon>Eukaryota</taxon>
        <taxon>Fungi</taxon>
        <taxon>Dikarya</taxon>
        <taxon>Ascomycota</taxon>
        <taxon>Pezizomycotina</taxon>
        <taxon>Dothideomycetes</taxon>
        <taxon>Pleosporomycetidae</taxon>
        <taxon>Pleosporales</taxon>
        <taxon>Lindgomycetaceae</taxon>
        <taxon>Clohesyomyces</taxon>
    </lineage>
</organism>
<evidence type="ECO:0000313" key="2">
    <source>
        <dbReference type="EMBL" id="ORX98938.1"/>
    </source>
</evidence>
<dbReference type="AlphaFoldDB" id="A0A1Y1YLR8"/>
<dbReference type="EMBL" id="MCFA01000206">
    <property type="protein sequence ID" value="ORX98938.1"/>
    <property type="molecule type" value="Genomic_DNA"/>
</dbReference>
<name>A0A1Y1YLR8_9PLEO</name>
<keyword evidence="1" id="KW-1133">Transmembrane helix</keyword>
<comment type="caution">
    <text evidence="2">The sequence shown here is derived from an EMBL/GenBank/DDBJ whole genome shotgun (WGS) entry which is preliminary data.</text>
</comment>
<feature type="transmembrane region" description="Helical" evidence="1">
    <location>
        <begin position="43"/>
        <end position="62"/>
    </location>
</feature>
<dbReference type="Proteomes" id="UP000193144">
    <property type="component" value="Unassembled WGS sequence"/>
</dbReference>
<sequence length="213" mass="23108">MSSTTNSQALLRIGLSSSSLLAGITQLSWGWRRRTRRLWVRTGPLVSACLIHFALFALAGIFSSRIVSASGEALIKGSSDCGWYDTSIAGKVMNNTLEAHDLDTIDTVVKTGRTAITRGKEYSRACYPKIDGSQPSESLCFSTVIPSIKSSVDLSATCPFQPQACSGPAATFDTGWIDSHYHLGINAQPKDRVQIRKTTTYVPIPLEQKYGSD</sequence>
<keyword evidence="1" id="KW-0472">Membrane</keyword>
<feature type="transmembrane region" description="Helical" evidence="1">
    <location>
        <begin position="12"/>
        <end position="31"/>
    </location>
</feature>
<proteinExistence type="predicted"/>